<proteinExistence type="predicted"/>
<organism evidence="1 2">
    <name type="scientific">Halorientalis regularis</name>
    <dbReference type="NCBI Taxonomy" id="660518"/>
    <lineage>
        <taxon>Archaea</taxon>
        <taxon>Methanobacteriati</taxon>
        <taxon>Methanobacteriota</taxon>
        <taxon>Stenosarchaea group</taxon>
        <taxon>Halobacteria</taxon>
        <taxon>Halobacteriales</taxon>
        <taxon>Haloarculaceae</taxon>
        <taxon>Halorientalis</taxon>
    </lineage>
</organism>
<name>A0A1G7LDN9_9EURY</name>
<keyword evidence="2" id="KW-1185">Reference proteome</keyword>
<sequence length="47" mass="5306">MYCTERFKPIETAVLQNWAEASMVPNALPTLPFAQTIKMVLLIKLSP</sequence>
<reference evidence="2" key="1">
    <citation type="submission" date="2016-10" db="EMBL/GenBank/DDBJ databases">
        <authorList>
            <person name="Varghese N."/>
            <person name="Submissions S."/>
        </authorList>
    </citation>
    <scope>NUCLEOTIDE SEQUENCE [LARGE SCALE GENOMIC DNA]</scope>
    <source>
        <strain evidence="2">IBRC-M 10760</strain>
    </source>
</reference>
<protein>
    <submittedName>
        <fullName evidence="1">Uncharacterized protein</fullName>
    </submittedName>
</protein>
<evidence type="ECO:0000313" key="1">
    <source>
        <dbReference type="EMBL" id="SDF47593.1"/>
    </source>
</evidence>
<dbReference type="EMBL" id="FNBK01000006">
    <property type="protein sequence ID" value="SDF47593.1"/>
    <property type="molecule type" value="Genomic_DNA"/>
</dbReference>
<evidence type="ECO:0000313" key="2">
    <source>
        <dbReference type="Proteomes" id="UP000199076"/>
    </source>
</evidence>
<dbReference type="AlphaFoldDB" id="A0A1G7LDN9"/>
<accession>A0A1G7LDN9</accession>
<dbReference type="Proteomes" id="UP000199076">
    <property type="component" value="Unassembled WGS sequence"/>
</dbReference>
<gene>
    <name evidence="1" type="ORF">SAMN05216218_106254</name>
</gene>